<dbReference type="AlphaFoldDB" id="A0A8X6SMK6"/>
<sequence length="150" mass="16731">MNCFIQKNFNTLLAIKIAAPKRRHATEVKFKLQEGAVICKLLAFQRIQTKQAPVATPTMCLNEEVVQPVSHTQIAFERCCLVKSYCDASCKKQKCVPVSNTEPYAGFQRPPITSSGEDRYVTRMALMDRAATSQALSQELGSFARQQVST</sequence>
<organism evidence="1 2">
    <name type="scientific">Trichonephila clavipes</name>
    <name type="common">Golden silk orbweaver</name>
    <name type="synonym">Nephila clavipes</name>
    <dbReference type="NCBI Taxonomy" id="2585209"/>
    <lineage>
        <taxon>Eukaryota</taxon>
        <taxon>Metazoa</taxon>
        <taxon>Ecdysozoa</taxon>
        <taxon>Arthropoda</taxon>
        <taxon>Chelicerata</taxon>
        <taxon>Arachnida</taxon>
        <taxon>Araneae</taxon>
        <taxon>Araneomorphae</taxon>
        <taxon>Entelegynae</taxon>
        <taxon>Araneoidea</taxon>
        <taxon>Nephilidae</taxon>
        <taxon>Trichonephila</taxon>
    </lineage>
</organism>
<dbReference type="Proteomes" id="UP000887159">
    <property type="component" value="Unassembled WGS sequence"/>
</dbReference>
<keyword evidence="2" id="KW-1185">Reference proteome</keyword>
<accession>A0A8X6SMK6</accession>
<dbReference type="EMBL" id="BMAU01021308">
    <property type="protein sequence ID" value="GFY11787.1"/>
    <property type="molecule type" value="Genomic_DNA"/>
</dbReference>
<gene>
    <name evidence="1" type="ORF">TNCV_1529791</name>
</gene>
<proteinExistence type="predicted"/>
<reference evidence="1" key="1">
    <citation type="submission" date="2020-08" db="EMBL/GenBank/DDBJ databases">
        <title>Multicomponent nature underlies the extraordinary mechanical properties of spider dragline silk.</title>
        <authorList>
            <person name="Kono N."/>
            <person name="Nakamura H."/>
            <person name="Mori M."/>
            <person name="Yoshida Y."/>
            <person name="Ohtoshi R."/>
            <person name="Malay A.D."/>
            <person name="Moran D.A.P."/>
            <person name="Tomita M."/>
            <person name="Numata K."/>
            <person name="Arakawa K."/>
        </authorList>
    </citation>
    <scope>NUCLEOTIDE SEQUENCE</scope>
</reference>
<evidence type="ECO:0000313" key="2">
    <source>
        <dbReference type="Proteomes" id="UP000887159"/>
    </source>
</evidence>
<name>A0A8X6SMK6_TRICX</name>
<evidence type="ECO:0000313" key="1">
    <source>
        <dbReference type="EMBL" id="GFY11787.1"/>
    </source>
</evidence>
<comment type="caution">
    <text evidence="1">The sequence shown here is derived from an EMBL/GenBank/DDBJ whole genome shotgun (WGS) entry which is preliminary data.</text>
</comment>
<protein>
    <submittedName>
        <fullName evidence="1">Uncharacterized protein</fullName>
    </submittedName>
</protein>